<evidence type="ECO:0000256" key="12">
    <source>
        <dbReference type="SAM" id="MobiDB-lite"/>
    </source>
</evidence>
<evidence type="ECO:0000256" key="11">
    <source>
        <dbReference type="ARBA" id="ARBA00048679"/>
    </source>
</evidence>
<keyword evidence="15" id="KW-1185">Reference proteome</keyword>
<dbReference type="Proteomes" id="UP000308092">
    <property type="component" value="Unassembled WGS sequence"/>
</dbReference>
<comment type="catalytic activity">
    <reaction evidence="10">
        <text>L-threonyl-[protein] + ATP = O-phospho-L-threonyl-[protein] + ADP + H(+)</text>
        <dbReference type="Rhea" id="RHEA:46608"/>
        <dbReference type="Rhea" id="RHEA-COMP:11060"/>
        <dbReference type="Rhea" id="RHEA-COMP:11605"/>
        <dbReference type="ChEBI" id="CHEBI:15378"/>
        <dbReference type="ChEBI" id="CHEBI:30013"/>
        <dbReference type="ChEBI" id="CHEBI:30616"/>
        <dbReference type="ChEBI" id="CHEBI:61977"/>
        <dbReference type="ChEBI" id="CHEBI:456216"/>
        <dbReference type="EC" id="2.7.11.1"/>
    </reaction>
</comment>
<feature type="domain" description="Protein kinase" evidence="13">
    <location>
        <begin position="1"/>
        <end position="185"/>
    </location>
</feature>
<evidence type="ECO:0000256" key="7">
    <source>
        <dbReference type="ARBA" id="ARBA00022895"/>
    </source>
</evidence>
<evidence type="ECO:0000256" key="10">
    <source>
        <dbReference type="ARBA" id="ARBA00047899"/>
    </source>
</evidence>
<evidence type="ECO:0000256" key="2">
    <source>
        <dbReference type="ARBA" id="ARBA00004574"/>
    </source>
</evidence>
<keyword evidence="7" id="KW-0779">Telomere</keyword>
<sequence length="185" mass="20114">MDTSKSLASPIELPHRSTPPGFLTGETIDTVQKGSGFVQYGHPYAALDRFFVGLKPQWSGINAIEFTENSPVTYVKKFRKAEANILNGLKYIHDELGVSHGDLREENIFIMENGDVRIGNIGESMVRVPKPQGKDKDLQAVCNIVQCLLGLDKAESAGGTMRLLAGDFAGAPCSATIDELLQVCF</sequence>
<evidence type="ECO:0000256" key="5">
    <source>
        <dbReference type="ARBA" id="ARBA00013948"/>
    </source>
</evidence>
<accession>A0A4S3JBC5</accession>
<dbReference type="GO" id="GO:0000781">
    <property type="term" value="C:chromosome, telomeric region"/>
    <property type="evidence" value="ECO:0007669"/>
    <property type="project" value="UniProtKB-SubCell"/>
</dbReference>
<name>A0A4S3JBC5_9EURO</name>
<comment type="subcellular location">
    <subcellularLocation>
        <location evidence="2">Chromosome</location>
        <location evidence="2">Telomere</location>
    </subcellularLocation>
</comment>
<dbReference type="AlphaFoldDB" id="A0A4S3JBC5"/>
<keyword evidence="7" id="KW-0158">Chromosome</keyword>
<dbReference type="PROSITE" id="PS00109">
    <property type="entry name" value="PROTEIN_KINASE_TYR"/>
    <property type="match status" value="1"/>
</dbReference>
<evidence type="ECO:0000256" key="3">
    <source>
        <dbReference type="ARBA" id="ARBA00011534"/>
    </source>
</evidence>
<dbReference type="InterPro" id="IPR008266">
    <property type="entry name" value="Tyr_kinase_AS"/>
</dbReference>
<comment type="function">
    <text evidence="1">Component of the EKC/KEOPS complex that is required for the formation of a threonylcarbamoyl group on adenosine at position 37 (t(6)A37) in tRNAs that read codons beginning with adenine. The complex is probably involved in the transfer of the threonylcarbamoyl moiety of threonylcarbamoyl-AMP (TC-AMP) to the N6 group of A37. BUD32 has ATPase activity in the context of the EKC/KEOPS complex and likely plays a supporting role to the catalytic subunit KAE1. The EKC/KEOPS complex also promotes both telomere uncapping and telomere elongation. The complex is required for efficient recruitment of transcriptional coactivators.</text>
</comment>
<feature type="region of interest" description="Disordered" evidence="12">
    <location>
        <begin position="1"/>
        <end position="23"/>
    </location>
</feature>
<dbReference type="VEuPathDB" id="FungiDB:EYZ11_008160"/>
<dbReference type="GO" id="GO:0005524">
    <property type="term" value="F:ATP binding"/>
    <property type="evidence" value="ECO:0007669"/>
    <property type="project" value="InterPro"/>
</dbReference>
<evidence type="ECO:0000256" key="1">
    <source>
        <dbReference type="ARBA" id="ARBA00003747"/>
    </source>
</evidence>
<dbReference type="InterPro" id="IPR000719">
    <property type="entry name" value="Prot_kinase_dom"/>
</dbReference>
<dbReference type="EC" id="2.7.11.1" evidence="4"/>
<organism evidence="14 15">
    <name type="scientific">Aspergillus tanneri</name>
    <dbReference type="NCBI Taxonomy" id="1220188"/>
    <lineage>
        <taxon>Eukaryota</taxon>
        <taxon>Fungi</taxon>
        <taxon>Dikarya</taxon>
        <taxon>Ascomycota</taxon>
        <taxon>Pezizomycotina</taxon>
        <taxon>Eurotiomycetes</taxon>
        <taxon>Eurotiomycetidae</taxon>
        <taxon>Eurotiales</taxon>
        <taxon>Aspergillaceae</taxon>
        <taxon>Aspergillus</taxon>
        <taxon>Aspergillus subgen. Circumdati</taxon>
    </lineage>
</organism>
<evidence type="ECO:0000256" key="6">
    <source>
        <dbReference type="ARBA" id="ARBA00019973"/>
    </source>
</evidence>
<comment type="catalytic activity">
    <reaction evidence="11">
        <text>L-seryl-[protein] + ATP = O-phospho-L-seryl-[protein] + ADP + H(+)</text>
        <dbReference type="Rhea" id="RHEA:17989"/>
        <dbReference type="Rhea" id="RHEA-COMP:9863"/>
        <dbReference type="Rhea" id="RHEA-COMP:11604"/>
        <dbReference type="ChEBI" id="CHEBI:15378"/>
        <dbReference type="ChEBI" id="CHEBI:29999"/>
        <dbReference type="ChEBI" id="CHEBI:30616"/>
        <dbReference type="ChEBI" id="CHEBI:83421"/>
        <dbReference type="ChEBI" id="CHEBI:456216"/>
        <dbReference type="EC" id="2.7.11.1"/>
    </reaction>
</comment>
<evidence type="ECO:0000313" key="14">
    <source>
        <dbReference type="EMBL" id="THC92370.1"/>
    </source>
</evidence>
<evidence type="ECO:0000256" key="9">
    <source>
        <dbReference type="ARBA" id="ARBA00033194"/>
    </source>
</evidence>
<dbReference type="EMBL" id="SOSA01000340">
    <property type="protein sequence ID" value="THC92370.1"/>
    <property type="molecule type" value="Genomic_DNA"/>
</dbReference>
<dbReference type="InterPro" id="IPR011009">
    <property type="entry name" value="Kinase-like_dom_sf"/>
</dbReference>
<dbReference type="GO" id="GO:0004674">
    <property type="term" value="F:protein serine/threonine kinase activity"/>
    <property type="evidence" value="ECO:0007669"/>
    <property type="project" value="UniProtKB-EC"/>
</dbReference>
<proteinExistence type="predicted"/>
<dbReference type="Pfam" id="PF00069">
    <property type="entry name" value="Pkinase"/>
    <property type="match status" value="1"/>
</dbReference>
<evidence type="ECO:0000313" key="15">
    <source>
        <dbReference type="Proteomes" id="UP000308092"/>
    </source>
</evidence>
<dbReference type="STRING" id="1220188.A0A4S3JBC5"/>
<dbReference type="SUPFAM" id="SSF56112">
    <property type="entry name" value="Protein kinase-like (PK-like)"/>
    <property type="match status" value="1"/>
</dbReference>
<comment type="subunit">
    <text evidence="3">Component of the EKC/KEOPS complex composed of at least BUD32, CGI121, GON7, KAE1 and PCC1; the whole complex dimerizes.</text>
</comment>
<reference evidence="14 15" key="1">
    <citation type="submission" date="2019-03" db="EMBL/GenBank/DDBJ databases">
        <title>The genome sequence of a newly discovered highly antifungal drug resistant Aspergillus species, Aspergillus tanneri NIH 1004.</title>
        <authorList>
            <person name="Mounaud S."/>
            <person name="Singh I."/>
            <person name="Joardar V."/>
            <person name="Pakala S."/>
            <person name="Pakala S."/>
            <person name="Venepally P."/>
            <person name="Hoover J."/>
            <person name="Nierman W."/>
            <person name="Chung J."/>
            <person name="Losada L."/>
        </authorList>
    </citation>
    <scope>NUCLEOTIDE SEQUENCE [LARGE SCALE GENOMIC DNA]</scope>
    <source>
        <strain evidence="14 15">NIH1004</strain>
    </source>
</reference>
<protein>
    <recommendedName>
        <fullName evidence="6">EKC/KEOPS complex subunit BUD32</fullName>
        <ecNumber evidence="4">2.7.11.1</ecNumber>
    </recommendedName>
    <alternativeName>
        <fullName evidence="8 9">Atypical Serine/threonine protein kinase BUD32</fullName>
    </alternativeName>
    <alternativeName>
        <fullName evidence="5">EKC/KEOPS complex subunit bud32</fullName>
    </alternativeName>
</protein>
<dbReference type="PROSITE" id="PS50011">
    <property type="entry name" value="PROTEIN_KINASE_DOM"/>
    <property type="match status" value="1"/>
</dbReference>
<comment type="caution">
    <text evidence="14">The sequence shown here is derived from an EMBL/GenBank/DDBJ whole genome shotgun (WGS) entry which is preliminary data.</text>
</comment>
<evidence type="ECO:0000256" key="4">
    <source>
        <dbReference type="ARBA" id="ARBA00012513"/>
    </source>
</evidence>
<evidence type="ECO:0000259" key="13">
    <source>
        <dbReference type="PROSITE" id="PS50011"/>
    </source>
</evidence>
<gene>
    <name evidence="14" type="ORF">EYZ11_008160</name>
</gene>
<evidence type="ECO:0000256" key="8">
    <source>
        <dbReference type="ARBA" id="ARBA00030980"/>
    </source>
</evidence>
<dbReference type="Gene3D" id="1.10.510.10">
    <property type="entry name" value="Transferase(Phosphotransferase) domain 1"/>
    <property type="match status" value="1"/>
</dbReference>